<gene>
    <name evidence="1" type="ORF">ER308_12290</name>
</gene>
<protein>
    <submittedName>
        <fullName evidence="1">Lasso RiPP family leader peptide-containing protein</fullName>
    </submittedName>
</protein>
<dbReference type="KEGG" id="erz:ER308_12290"/>
<name>A0A411YGC0_9ACTN</name>
<dbReference type="Proteomes" id="UP000291469">
    <property type="component" value="Chromosome"/>
</dbReference>
<dbReference type="EMBL" id="CP036402">
    <property type="protein sequence ID" value="QBI20268.1"/>
    <property type="molecule type" value="Genomic_DNA"/>
</dbReference>
<accession>A0A411YGC0</accession>
<evidence type="ECO:0000313" key="1">
    <source>
        <dbReference type="EMBL" id="QBI20268.1"/>
    </source>
</evidence>
<keyword evidence="2" id="KW-1185">Reference proteome</keyword>
<sequence length="76" mass="7789">MASADYTASITIPAVGPLERRDMSNQAYAAPTITEWGTVVDVTAGMGNTSSSDDFMCSAGDNDFHGSTGQCPPGQG</sequence>
<dbReference type="AlphaFoldDB" id="A0A411YGC0"/>
<reference evidence="1 2" key="1">
    <citation type="submission" date="2019-01" db="EMBL/GenBank/DDBJ databases">
        <title>Egibacter rhizosphaerae EGI 80759T.</title>
        <authorList>
            <person name="Chen D.-D."/>
            <person name="Tian Y."/>
            <person name="Jiao J.-Y."/>
            <person name="Zhang X.-T."/>
            <person name="Zhang Y.-G."/>
            <person name="Zhang Y."/>
            <person name="Xiao M."/>
            <person name="Shu W.-S."/>
            <person name="Li W.-J."/>
        </authorList>
    </citation>
    <scope>NUCLEOTIDE SEQUENCE [LARGE SCALE GENOMIC DNA]</scope>
    <source>
        <strain evidence="1 2">EGI 80759</strain>
    </source>
</reference>
<organism evidence="1 2">
    <name type="scientific">Egibacter rhizosphaerae</name>
    <dbReference type="NCBI Taxonomy" id="1670831"/>
    <lineage>
        <taxon>Bacteria</taxon>
        <taxon>Bacillati</taxon>
        <taxon>Actinomycetota</taxon>
        <taxon>Nitriliruptoria</taxon>
        <taxon>Egibacterales</taxon>
        <taxon>Egibacteraceae</taxon>
        <taxon>Egibacter</taxon>
    </lineage>
</organism>
<evidence type="ECO:0000313" key="2">
    <source>
        <dbReference type="Proteomes" id="UP000291469"/>
    </source>
</evidence>
<dbReference type="NCBIfam" id="NF033521">
    <property type="entry name" value="lasso_leader_L3"/>
    <property type="match status" value="1"/>
</dbReference>
<proteinExistence type="predicted"/>